<keyword evidence="3" id="KW-0752">Steroid biosynthesis</keyword>
<dbReference type="Gene3D" id="3.40.50.720">
    <property type="entry name" value="NAD(P)-binding Rossmann-like Domain"/>
    <property type="match status" value="1"/>
</dbReference>
<dbReference type="InterPro" id="IPR051593">
    <property type="entry name" value="Ergosterol_Biosynth_ERG27"/>
</dbReference>
<evidence type="ECO:0000256" key="4">
    <source>
        <dbReference type="ARBA" id="ARBA00023002"/>
    </source>
</evidence>
<dbReference type="SUPFAM" id="SSF51735">
    <property type="entry name" value="NAD(P)-binding Rossmann-fold domains"/>
    <property type="match status" value="1"/>
</dbReference>
<evidence type="ECO:0000256" key="3">
    <source>
        <dbReference type="ARBA" id="ARBA00022955"/>
    </source>
</evidence>
<protein>
    <submittedName>
        <fullName evidence="7">3-keto-steroid reductase</fullName>
    </submittedName>
</protein>
<dbReference type="EMBL" id="JABSNW010000006">
    <property type="protein sequence ID" value="KAL2886770.1"/>
    <property type="molecule type" value="Genomic_DNA"/>
</dbReference>
<sequence length="485" mass="53367">MSAPWDSVSLQDLLVVLVTGANRRQTLNGADRVFYSGIGLGIGQKLIDDFLAQRSSSSHLILIPTTRSPSKSRETVTTLRAYLTVAAKNFAAKSSATDPETSAKIIDSVRQRVHIVSIQLDLCDLKNVYRAAQTLVSGRVSNPPSIDGTPDALTDVRIPKLDSVIFNAGFGGWTGIEWVKMIKCVWREGILASCTWPDYKAASPGDVITQRGATGEIIDEPKLGTVFCSNVFGHYAFGHQLVPLLSRGNSGETPGRIIWTSSIEPQAESLSFDDIQGVASPAPYESSKRLTDLLAITHTLPSVSPMADSYFTDDRADSNMHQKAKPTMYVTHPGVVASPLFPLASWMFHLYRLTMYLCRIFGSPWHPVEAYAGATAAVWLVLISQKSLDQVQAQQTKWGTAASPTGKTYVKPTEVDGWGWNSKSLTAEEVRKEIAEPNLMRMAVGRHPQATDATKESRMKIEEEGARIWREMEDLRVKWEAILDL</sequence>
<evidence type="ECO:0000313" key="7">
    <source>
        <dbReference type="EMBL" id="KAL2886770.1"/>
    </source>
</evidence>
<evidence type="ECO:0000256" key="1">
    <source>
        <dbReference type="ARBA" id="ARBA00022516"/>
    </source>
</evidence>
<gene>
    <name evidence="7" type="ORF">HOO65_060600</name>
</gene>
<name>A0ABR4MES1_9PEZI</name>
<dbReference type="GeneID" id="98119996"/>
<comment type="caution">
    <text evidence="7">The sequence shown here is derived from an EMBL/GenBank/DDBJ whole genome shotgun (WGS) entry which is preliminary data.</text>
</comment>
<reference evidence="7 8" key="1">
    <citation type="submission" date="2020-05" db="EMBL/GenBank/DDBJ databases">
        <title>Ceratocystis lukuohia genome.</title>
        <authorList>
            <person name="Harrington T.C."/>
            <person name="Kim K."/>
            <person name="Mayers C.G."/>
        </authorList>
    </citation>
    <scope>NUCLEOTIDE SEQUENCE [LARGE SCALE GENOMIC DNA]</scope>
    <source>
        <strain evidence="7 8">C4212</strain>
    </source>
</reference>
<evidence type="ECO:0000256" key="6">
    <source>
        <dbReference type="ARBA" id="ARBA00023593"/>
    </source>
</evidence>
<evidence type="ECO:0000256" key="2">
    <source>
        <dbReference type="ARBA" id="ARBA00022857"/>
    </source>
</evidence>
<dbReference type="RefSeq" id="XP_070857950.1">
    <property type="nucleotide sequence ID" value="XM_071003843.1"/>
</dbReference>
<evidence type="ECO:0000256" key="5">
    <source>
        <dbReference type="ARBA" id="ARBA00023098"/>
    </source>
</evidence>
<keyword evidence="4" id="KW-0560">Oxidoreductase</keyword>
<dbReference type="InterPro" id="IPR036291">
    <property type="entry name" value="NAD(P)-bd_dom_sf"/>
</dbReference>
<keyword evidence="2" id="KW-0521">NADP</keyword>
<keyword evidence="8" id="KW-1185">Reference proteome</keyword>
<dbReference type="Proteomes" id="UP001610728">
    <property type="component" value="Unassembled WGS sequence"/>
</dbReference>
<keyword evidence="1" id="KW-0444">Lipid biosynthesis</keyword>
<dbReference type="PANTHER" id="PTHR43647">
    <property type="entry name" value="DEHYDROGENASE"/>
    <property type="match status" value="1"/>
</dbReference>
<comment type="similarity">
    <text evidence="6">Belongs to the short-chain dehydrogenases/reductases (SDR) family. ERG27 subfamily.</text>
</comment>
<accession>A0ABR4MES1</accession>
<keyword evidence="5" id="KW-0443">Lipid metabolism</keyword>
<proteinExistence type="inferred from homology"/>
<evidence type="ECO:0000313" key="8">
    <source>
        <dbReference type="Proteomes" id="UP001610728"/>
    </source>
</evidence>
<dbReference type="PANTHER" id="PTHR43647:SF1">
    <property type="entry name" value="3-KETO-STEROID REDUCTASE ERG27"/>
    <property type="match status" value="1"/>
</dbReference>
<organism evidence="7 8">
    <name type="scientific">Ceratocystis lukuohia</name>
    <dbReference type="NCBI Taxonomy" id="2019550"/>
    <lineage>
        <taxon>Eukaryota</taxon>
        <taxon>Fungi</taxon>
        <taxon>Dikarya</taxon>
        <taxon>Ascomycota</taxon>
        <taxon>Pezizomycotina</taxon>
        <taxon>Sordariomycetes</taxon>
        <taxon>Hypocreomycetidae</taxon>
        <taxon>Microascales</taxon>
        <taxon>Ceratocystidaceae</taxon>
        <taxon>Ceratocystis</taxon>
    </lineage>
</organism>